<name>A0A0D2FKQ8_9EURO</name>
<accession>A0A0D2FKQ8</accession>
<dbReference type="AlphaFoldDB" id="A0A0D2FKQ8"/>
<dbReference type="Proteomes" id="UP000054266">
    <property type="component" value="Unassembled WGS sequence"/>
</dbReference>
<keyword evidence="2" id="KW-1185">Reference proteome</keyword>
<evidence type="ECO:0000313" key="2">
    <source>
        <dbReference type="Proteomes" id="UP000054266"/>
    </source>
</evidence>
<reference evidence="1 2" key="1">
    <citation type="submission" date="2015-01" db="EMBL/GenBank/DDBJ databases">
        <title>The Genome Sequence of Capronia semiimmersa CBS27337.</title>
        <authorList>
            <consortium name="The Broad Institute Genomics Platform"/>
            <person name="Cuomo C."/>
            <person name="de Hoog S."/>
            <person name="Gorbushina A."/>
            <person name="Stielow B."/>
            <person name="Teixiera M."/>
            <person name="Abouelleil A."/>
            <person name="Chapman S.B."/>
            <person name="Priest M."/>
            <person name="Young S.K."/>
            <person name="Wortman J."/>
            <person name="Nusbaum C."/>
            <person name="Birren B."/>
        </authorList>
    </citation>
    <scope>NUCLEOTIDE SEQUENCE [LARGE SCALE GENOMIC DNA]</scope>
    <source>
        <strain evidence="1 2">CBS 27337</strain>
    </source>
</reference>
<proteinExistence type="predicted"/>
<gene>
    <name evidence="1" type="ORF">PV04_04637</name>
</gene>
<organism evidence="1 2">
    <name type="scientific">Phialophora macrospora</name>
    <dbReference type="NCBI Taxonomy" id="1851006"/>
    <lineage>
        <taxon>Eukaryota</taxon>
        <taxon>Fungi</taxon>
        <taxon>Dikarya</taxon>
        <taxon>Ascomycota</taxon>
        <taxon>Pezizomycotina</taxon>
        <taxon>Eurotiomycetes</taxon>
        <taxon>Chaetothyriomycetidae</taxon>
        <taxon>Chaetothyriales</taxon>
        <taxon>Herpotrichiellaceae</taxon>
        <taxon>Phialophora</taxon>
    </lineage>
</organism>
<dbReference type="HOGENOM" id="CLU_121511_0_0_1"/>
<dbReference type="EMBL" id="KN846958">
    <property type="protein sequence ID" value="KIW68713.1"/>
    <property type="molecule type" value="Genomic_DNA"/>
</dbReference>
<sequence>MTTSLRSPSESRSPMWITKSDPLRNDCNLPDGDPQGLDCHITSVDVIAARQDLPLGLTSITVGTGTTPSGSTISLTLPYSANLNPSGSLSGAGMLVLSSPIRSAVLDSSDVSQSSRSAFSKATCDFYAGSATVAGLVACTGDVVGSGSTNSEVSLSALAGCVACSYTTGEAGSFVSERARSSAGRHITPGISC</sequence>
<protein>
    <submittedName>
        <fullName evidence="1">Uncharacterized protein</fullName>
    </submittedName>
</protein>
<evidence type="ECO:0000313" key="1">
    <source>
        <dbReference type="EMBL" id="KIW68713.1"/>
    </source>
</evidence>